<evidence type="ECO:0000259" key="1">
    <source>
        <dbReference type="Pfam" id="PF17921"/>
    </source>
</evidence>
<keyword evidence="3" id="KW-1185">Reference proteome</keyword>
<feature type="domain" description="Integrase zinc-binding" evidence="1">
    <location>
        <begin position="84"/>
        <end position="135"/>
    </location>
</feature>
<dbReference type="InterPro" id="IPR041588">
    <property type="entry name" value="Integrase_H2C2"/>
</dbReference>
<proteinExistence type="predicted"/>
<dbReference type="OrthoDB" id="2505288at2759"/>
<dbReference type="EMBL" id="AVOT02002360">
    <property type="protein sequence ID" value="MBW0470094.1"/>
    <property type="molecule type" value="Genomic_DNA"/>
</dbReference>
<protein>
    <recommendedName>
        <fullName evidence="1">Integrase zinc-binding domain-containing protein</fullName>
    </recommendedName>
</protein>
<organism evidence="2 3">
    <name type="scientific">Austropuccinia psidii MF-1</name>
    <dbReference type="NCBI Taxonomy" id="1389203"/>
    <lineage>
        <taxon>Eukaryota</taxon>
        <taxon>Fungi</taxon>
        <taxon>Dikarya</taxon>
        <taxon>Basidiomycota</taxon>
        <taxon>Pucciniomycotina</taxon>
        <taxon>Pucciniomycetes</taxon>
        <taxon>Pucciniales</taxon>
        <taxon>Sphaerophragmiaceae</taxon>
        <taxon>Austropuccinia</taxon>
    </lineage>
</organism>
<accession>A0A9Q3GK78</accession>
<sequence length="153" mass="17735">MNYQQIIEQDEIQASKFFAVKVDLFSNFIDSMQKELWQDYHYRDLLQDLSKGKSVQYYSLDSSSPLLLFKDLVVIPNGPTIELSILQTQHDYPLSGNPGQEKTLKIFKWDFHWSGITQFIKDSVSSCQQCSRNKNIHHKKFGLLKPLPIPNGP</sequence>
<evidence type="ECO:0000313" key="3">
    <source>
        <dbReference type="Proteomes" id="UP000765509"/>
    </source>
</evidence>
<comment type="caution">
    <text evidence="2">The sequence shown here is derived from an EMBL/GenBank/DDBJ whole genome shotgun (WGS) entry which is preliminary data.</text>
</comment>
<dbReference type="Gene3D" id="1.10.340.70">
    <property type="match status" value="1"/>
</dbReference>
<reference evidence="2" key="1">
    <citation type="submission" date="2021-03" db="EMBL/GenBank/DDBJ databases">
        <title>Draft genome sequence of rust myrtle Austropuccinia psidii MF-1, a brazilian biotype.</title>
        <authorList>
            <person name="Quecine M.C."/>
            <person name="Pachon D.M.R."/>
            <person name="Bonatelli M.L."/>
            <person name="Correr F.H."/>
            <person name="Franceschini L.M."/>
            <person name="Leite T.F."/>
            <person name="Margarido G.R.A."/>
            <person name="Almeida C.A."/>
            <person name="Ferrarezi J.A."/>
            <person name="Labate C.A."/>
        </authorList>
    </citation>
    <scope>NUCLEOTIDE SEQUENCE</scope>
    <source>
        <strain evidence="2">MF-1</strain>
    </source>
</reference>
<dbReference type="Pfam" id="PF17921">
    <property type="entry name" value="Integrase_H2C2"/>
    <property type="match status" value="1"/>
</dbReference>
<gene>
    <name evidence="2" type="ORF">O181_009809</name>
</gene>
<dbReference type="Proteomes" id="UP000765509">
    <property type="component" value="Unassembled WGS sequence"/>
</dbReference>
<name>A0A9Q3GK78_9BASI</name>
<evidence type="ECO:0000313" key="2">
    <source>
        <dbReference type="EMBL" id="MBW0470094.1"/>
    </source>
</evidence>
<dbReference type="AlphaFoldDB" id="A0A9Q3GK78"/>